<dbReference type="RefSeq" id="WP_135803384.1">
    <property type="nucleotide sequence ID" value="NZ_SRPF01000002.1"/>
</dbReference>
<gene>
    <name evidence="1" type="ORF">E5Q11_08665</name>
</gene>
<proteinExistence type="predicted"/>
<dbReference type="AlphaFoldDB" id="A0A4Z1C5U8"/>
<reference evidence="1 2" key="1">
    <citation type="submission" date="2019-04" db="EMBL/GenBank/DDBJ databases">
        <authorList>
            <person name="Park S."/>
            <person name="Yoon J.-H."/>
        </authorList>
    </citation>
    <scope>NUCLEOTIDE SEQUENCE [LARGE SCALE GENOMIC DNA]</scope>
    <source>
        <strain evidence="1 2">HJM-18</strain>
    </source>
</reference>
<organism evidence="1 2">
    <name type="scientific">Marinobacter confluentis</name>
    <dbReference type="NCBI Taxonomy" id="1697557"/>
    <lineage>
        <taxon>Bacteria</taxon>
        <taxon>Pseudomonadati</taxon>
        <taxon>Pseudomonadota</taxon>
        <taxon>Gammaproteobacteria</taxon>
        <taxon>Pseudomonadales</taxon>
        <taxon>Marinobacteraceae</taxon>
        <taxon>Marinobacter</taxon>
    </lineage>
</organism>
<accession>A0A4Z1C5U8</accession>
<dbReference type="Pfam" id="PF22531">
    <property type="entry name" value="DUF7002"/>
    <property type="match status" value="1"/>
</dbReference>
<dbReference type="InterPro" id="IPR054271">
    <property type="entry name" value="DUF7002"/>
</dbReference>
<evidence type="ECO:0000313" key="1">
    <source>
        <dbReference type="EMBL" id="TGN40720.1"/>
    </source>
</evidence>
<dbReference type="OrthoDB" id="154268at2"/>
<keyword evidence="2" id="KW-1185">Reference proteome</keyword>
<protein>
    <submittedName>
        <fullName evidence="1">Uncharacterized protein</fullName>
    </submittedName>
</protein>
<dbReference type="Proteomes" id="UP000298325">
    <property type="component" value="Unassembled WGS sequence"/>
</dbReference>
<sequence length="215" mass="25251">MLINSYPRLFHMAEPESWDLIQEYGLLSTKATLDRFVGEDELRKSLEERHRSSKTKVEVNENGQSIVLRDQKPMPRDRLALVLNDGITPEEWYSFLNSKVFTWAEEERLNRLLKAREYRKDEHDVLVLDTTALIEKYDRSVLLCHMNSGNTFPYLHKRGWEIFKSVEAYPVSKKTGKPQKKVAEVVFDYSIPDIKDFVLEAKRVKGDQFIKNLDL</sequence>
<comment type="caution">
    <text evidence="1">The sequence shown here is derived from an EMBL/GenBank/DDBJ whole genome shotgun (WGS) entry which is preliminary data.</text>
</comment>
<dbReference type="EMBL" id="SRPF01000002">
    <property type="protein sequence ID" value="TGN40720.1"/>
    <property type="molecule type" value="Genomic_DNA"/>
</dbReference>
<name>A0A4Z1C5U8_9GAMM</name>
<evidence type="ECO:0000313" key="2">
    <source>
        <dbReference type="Proteomes" id="UP000298325"/>
    </source>
</evidence>